<dbReference type="Proteomes" id="UP000036847">
    <property type="component" value="Chromosome"/>
</dbReference>
<dbReference type="EMBL" id="CP036546">
    <property type="protein sequence ID" value="QCQ47234.1"/>
    <property type="molecule type" value="Genomic_DNA"/>
</dbReference>
<evidence type="ECO:0000313" key="3">
    <source>
        <dbReference type="Proteomes" id="UP000036847"/>
    </source>
</evidence>
<evidence type="ECO:0000313" key="1">
    <source>
        <dbReference type="EMBL" id="QCQ47234.1"/>
    </source>
</evidence>
<reference evidence="1 3" key="2">
    <citation type="submission" date="2019-03" db="EMBL/GenBank/DDBJ databases">
        <title>Complete genome assembly of MDR B. fragilis.</title>
        <authorList>
            <person name="Sydenham T.V."/>
            <person name="Hasman H."/>
            <person name="Justesen U.S."/>
        </authorList>
    </citation>
    <scope>NUCLEOTIDE SEQUENCE [LARGE SCALE GENOMIC DNA]</scope>
    <source>
        <strain evidence="1 3">DCMSKEJBY0001B</strain>
    </source>
</reference>
<gene>
    <name evidence="1" type="ORF">EC80_021665</name>
    <name evidence="2" type="ORF">FOC69_21045</name>
</gene>
<evidence type="ECO:0000313" key="2">
    <source>
        <dbReference type="EMBL" id="QKH86701.1"/>
    </source>
</evidence>
<reference evidence="2 4" key="3">
    <citation type="submission" date="2020-05" db="EMBL/GenBank/DDBJ databases">
        <title>FDA dAtabase for Regulatory Grade micrObial Sequences (FDA-ARGOS): Supporting development and validation of Infectious Disease Dx tests.</title>
        <authorList>
            <person name="Bojja K."/>
            <person name="Kessler A."/>
            <person name="Tallon L."/>
            <person name="Sadzewicz L."/>
            <person name="Zhao X."/>
            <person name="Vavikolanu K."/>
            <person name="Mehta A."/>
            <person name="Aluvathingal J."/>
            <person name="Nadendla S."/>
            <person name="Myers T."/>
            <person name="Yan Y."/>
            <person name="Sichtig H."/>
        </authorList>
    </citation>
    <scope>NUCLEOTIDE SEQUENCE [LARGE SCALE GENOMIC DNA]</scope>
    <source>
        <strain evidence="2 4">FDAARGOS_763</strain>
    </source>
</reference>
<evidence type="ECO:0000313" key="4">
    <source>
        <dbReference type="Proteomes" id="UP000501467"/>
    </source>
</evidence>
<sequence length="66" mass="7942">MEMKPWYDNYCFAEESLKRDPGMFDSLKDTETKAEAQWQEAVERIRVYHKMAQSSTEWMSSRWLSA</sequence>
<protein>
    <submittedName>
        <fullName evidence="1">Uncharacterized protein</fullName>
    </submittedName>
</protein>
<dbReference type="AlphaFoldDB" id="A0AAE6EWK7"/>
<dbReference type="RefSeq" id="WP_005782771.1">
    <property type="nucleotide sequence ID" value="NZ_CP036546.1"/>
</dbReference>
<organism evidence="1 3">
    <name type="scientific">Bacteroides fragilis</name>
    <dbReference type="NCBI Taxonomy" id="817"/>
    <lineage>
        <taxon>Bacteria</taxon>
        <taxon>Pseudomonadati</taxon>
        <taxon>Bacteroidota</taxon>
        <taxon>Bacteroidia</taxon>
        <taxon>Bacteroidales</taxon>
        <taxon>Bacteroidaceae</taxon>
        <taxon>Bacteroides</taxon>
    </lineage>
</organism>
<name>A0AAE6EWK7_BACFG</name>
<accession>A0AAE6EWK7</accession>
<dbReference type="Proteomes" id="UP000501467">
    <property type="component" value="Chromosome"/>
</dbReference>
<reference evidence="1" key="1">
    <citation type="book" date="2014" name="THE 24TH EUROPEAN CONGRESS OF CLINICAL MICROBIOLOGY AND INFECTIOUS DISEASES" publisher="ECCMID 2014" city="Barcelona, Spain">
        <title>Identification of resistance genes in three multidrug-resistant Bacteroides fragilis isolates by whole genome sequencing.</title>
        <editorList>
            <person name="Unknown"/>
            <person name="A."/>
        </editorList>
        <authorList>
            <person name="Sydenham T.V."/>
            <person name="Hasman H."/>
            <person name="Wang M."/>
            <person name="Soki J."/>
            <person name="Nagy E."/>
            <person name="Justesen U.S."/>
        </authorList>
    </citation>
    <scope>NUCLEOTIDE SEQUENCE</scope>
    <source>
        <strain evidence="1">DCMSKEJBY0001B</strain>
    </source>
</reference>
<dbReference type="EMBL" id="CP054003">
    <property type="protein sequence ID" value="QKH86701.1"/>
    <property type="molecule type" value="Genomic_DNA"/>
</dbReference>
<proteinExistence type="predicted"/>